<evidence type="ECO:0000256" key="4">
    <source>
        <dbReference type="ARBA" id="ARBA00022737"/>
    </source>
</evidence>
<evidence type="ECO:0000313" key="10">
    <source>
        <dbReference type="EMBL" id="MAA16536.1"/>
    </source>
</evidence>
<dbReference type="InterPro" id="IPR002223">
    <property type="entry name" value="Kunitz_BPTI"/>
</dbReference>
<evidence type="ECO:0000259" key="9">
    <source>
        <dbReference type="PROSITE" id="PS50279"/>
    </source>
</evidence>
<evidence type="ECO:0000256" key="5">
    <source>
        <dbReference type="ARBA" id="ARBA00022900"/>
    </source>
</evidence>
<evidence type="ECO:0000256" key="1">
    <source>
        <dbReference type="ARBA" id="ARBA00004613"/>
    </source>
</evidence>
<name>A0A224YFS0_9ACAR</name>
<keyword evidence="5" id="KW-0722">Serine protease inhibitor</keyword>
<evidence type="ECO:0000256" key="2">
    <source>
        <dbReference type="ARBA" id="ARBA00022525"/>
    </source>
</evidence>
<feature type="region of interest" description="Disordered" evidence="7">
    <location>
        <begin position="48"/>
        <end position="88"/>
    </location>
</feature>
<dbReference type="GO" id="GO:0005576">
    <property type="term" value="C:extracellular region"/>
    <property type="evidence" value="ECO:0007669"/>
    <property type="project" value="UniProtKB-SubCell"/>
</dbReference>
<keyword evidence="8" id="KW-0732">Signal</keyword>
<feature type="chain" id="PRO_5012375245" evidence="8">
    <location>
        <begin position="20"/>
        <end position="197"/>
    </location>
</feature>
<dbReference type="Pfam" id="PF00014">
    <property type="entry name" value="Kunitz_BPTI"/>
    <property type="match status" value="1"/>
</dbReference>
<accession>A0A224YFS0</accession>
<dbReference type="Gene3D" id="4.10.410.10">
    <property type="entry name" value="Pancreatic trypsin inhibitor Kunitz domain"/>
    <property type="match status" value="1"/>
</dbReference>
<dbReference type="SMART" id="SM00131">
    <property type="entry name" value="KU"/>
    <property type="match status" value="1"/>
</dbReference>
<sequence length="197" mass="21505">MGLLFRCHALAMCIAIVSGLTANAVQSQNGGNDLPTVGDGDTLNGLSAGSGNSVSTAGNSPSHNEVEGTTGSGRPGVDDRFRRPAFPGWNNTTGKRPKRCMLPPEKGYCRAFMPTYFFDYKDKLCKIFIYGGCGGNENQFKDEKKCQEVCLPQKRPKRVCSLPRSSAKGGRLCRHWYFDQNFGTCSRFGSHECAKKC</sequence>
<evidence type="ECO:0000256" key="6">
    <source>
        <dbReference type="ARBA" id="ARBA00023157"/>
    </source>
</evidence>
<feature type="signal peptide" evidence="8">
    <location>
        <begin position="1"/>
        <end position="19"/>
    </location>
</feature>
<dbReference type="AlphaFoldDB" id="A0A224YFS0"/>
<organism evidence="10">
    <name type="scientific">Rhipicephalus zambeziensis</name>
    <dbReference type="NCBI Taxonomy" id="60191"/>
    <lineage>
        <taxon>Eukaryota</taxon>
        <taxon>Metazoa</taxon>
        <taxon>Ecdysozoa</taxon>
        <taxon>Arthropoda</taxon>
        <taxon>Chelicerata</taxon>
        <taxon>Arachnida</taxon>
        <taxon>Acari</taxon>
        <taxon>Parasitiformes</taxon>
        <taxon>Ixodida</taxon>
        <taxon>Ixodoidea</taxon>
        <taxon>Ixodidae</taxon>
        <taxon>Rhipicephalinae</taxon>
        <taxon>Rhipicephalus</taxon>
        <taxon>Rhipicephalus</taxon>
    </lineage>
</organism>
<dbReference type="PROSITE" id="PS50279">
    <property type="entry name" value="BPTI_KUNITZ_2"/>
    <property type="match status" value="1"/>
</dbReference>
<dbReference type="SUPFAM" id="SSF57362">
    <property type="entry name" value="BPTI-like"/>
    <property type="match status" value="1"/>
</dbReference>
<keyword evidence="2" id="KW-0964">Secreted</keyword>
<dbReference type="PRINTS" id="PR00759">
    <property type="entry name" value="BASICPTASE"/>
</dbReference>
<dbReference type="InterPro" id="IPR036880">
    <property type="entry name" value="Kunitz_BPTI_sf"/>
</dbReference>
<feature type="domain" description="BPTI/Kunitz inhibitor" evidence="9">
    <location>
        <begin position="100"/>
        <end position="150"/>
    </location>
</feature>
<keyword evidence="3" id="KW-0646">Protease inhibitor</keyword>
<protein>
    <submittedName>
        <fullName evidence="10">Tissue factor pathway inhibitor</fullName>
    </submittedName>
</protein>
<keyword evidence="6" id="KW-1015">Disulfide bond</keyword>
<dbReference type="PROSITE" id="PS00280">
    <property type="entry name" value="BPTI_KUNITZ_1"/>
    <property type="match status" value="1"/>
</dbReference>
<evidence type="ECO:0000256" key="8">
    <source>
        <dbReference type="SAM" id="SignalP"/>
    </source>
</evidence>
<keyword evidence="4" id="KW-0677">Repeat</keyword>
<dbReference type="CDD" id="cd22638">
    <property type="entry name" value="Kunitz_amblin-like"/>
    <property type="match status" value="1"/>
</dbReference>
<dbReference type="EMBL" id="GFPF01005390">
    <property type="protein sequence ID" value="MAA16536.1"/>
    <property type="molecule type" value="Transcribed_RNA"/>
</dbReference>
<evidence type="ECO:0000256" key="7">
    <source>
        <dbReference type="SAM" id="MobiDB-lite"/>
    </source>
</evidence>
<reference evidence="10" key="1">
    <citation type="journal article" date="2017" name="Parasit. Vectors">
        <title>Sialotranscriptomics of Rhipicephalus zambeziensis reveals intricate expression profiles of secretory proteins and suggests tight temporal transcriptional regulation during blood-feeding.</title>
        <authorList>
            <person name="de Castro M.H."/>
            <person name="de Klerk D."/>
            <person name="Pienaar R."/>
            <person name="Rees D.J.G."/>
            <person name="Mans B.J."/>
        </authorList>
    </citation>
    <scope>NUCLEOTIDE SEQUENCE</scope>
    <source>
        <tissue evidence="10">Salivary glands</tissue>
    </source>
</reference>
<comment type="subcellular location">
    <subcellularLocation>
        <location evidence="1">Secreted</location>
    </subcellularLocation>
</comment>
<dbReference type="PANTHER" id="PTHR10083">
    <property type="entry name" value="KUNITZ-TYPE PROTEASE INHIBITOR-RELATED"/>
    <property type="match status" value="1"/>
</dbReference>
<evidence type="ECO:0000256" key="3">
    <source>
        <dbReference type="ARBA" id="ARBA00022690"/>
    </source>
</evidence>
<dbReference type="InterPro" id="IPR020901">
    <property type="entry name" value="Prtase_inh_Kunz-CS"/>
</dbReference>
<dbReference type="GO" id="GO:0004867">
    <property type="term" value="F:serine-type endopeptidase inhibitor activity"/>
    <property type="evidence" value="ECO:0007669"/>
    <property type="project" value="UniProtKB-KW"/>
</dbReference>
<proteinExistence type="predicted"/>
<dbReference type="FunFam" id="4.10.410.10:FF:000020">
    <property type="entry name" value="Collagen, type VI, alpha 3"/>
    <property type="match status" value="1"/>
</dbReference>
<dbReference type="InterPro" id="IPR050098">
    <property type="entry name" value="TFPI/VKTCI-like"/>
</dbReference>
<feature type="compositionally biased region" description="Polar residues" evidence="7">
    <location>
        <begin position="48"/>
        <end position="69"/>
    </location>
</feature>